<accession>A0ABY9RZL8</accession>
<keyword evidence="2" id="KW-1185">Reference proteome</keyword>
<protein>
    <submittedName>
        <fullName evidence="1">Uncharacterized protein</fullName>
    </submittedName>
</protein>
<sequence length="117" mass="13131">MDIVYASLRRRTRAPDEPASELAEALSALWAHATLEDGLEHVSGRSERDRVDFLMYLLTHDCGALGFCTAVYRARSLLRRCHEASALMQRRYLPPDAPTDVLGATGFRCRAAQRPQN</sequence>
<proteinExistence type="predicted"/>
<gene>
    <name evidence="1" type="ORF">RGF97_22135</name>
</gene>
<organism evidence="1 2">
    <name type="scientific">Streptomyces roseicoloratus</name>
    <dbReference type="NCBI Taxonomy" id="2508722"/>
    <lineage>
        <taxon>Bacteria</taxon>
        <taxon>Bacillati</taxon>
        <taxon>Actinomycetota</taxon>
        <taxon>Actinomycetes</taxon>
        <taxon>Kitasatosporales</taxon>
        <taxon>Streptomycetaceae</taxon>
        <taxon>Streptomyces</taxon>
    </lineage>
</organism>
<evidence type="ECO:0000313" key="1">
    <source>
        <dbReference type="EMBL" id="WMX46981.1"/>
    </source>
</evidence>
<dbReference type="RefSeq" id="WP_128978927.1">
    <property type="nucleotide sequence ID" value="NZ_CP133762.1"/>
</dbReference>
<name>A0ABY9RZL8_9ACTN</name>
<evidence type="ECO:0000313" key="2">
    <source>
        <dbReference type="Proteomes" id="UP001250858"/>
    </source>
</evidence>
<dbReference type="EMBL" id="CP133762">
    <property type="protein sequence ID" value="WMX46981.1"/>
    <property type="molecule type" value="Genomic_DNA"/>
</dbReference>
<reference evidence="1 2" key="1">
    <citation type="submission" date="2023-09" db="EMBL/GenBank/DDBJ databases">
        <title>Complete genome of Streptomyces roseicoloratus T14.</title>
        <authorList>
            <person name="Bashizi T."/>
            <person name="Kim M.-J."/>
            <person name="Lee G."/>
            <person name="Tagele S.B."/>
            <person name="Shin J.-H."/>
        </authorList>
    </citation>
    <scope>NUCLEOTIDE SEQUENCE [LARGE SCALE GENOMIC DNA]</scope>
    <source>
        <strain evidence="1 2">T14</strain>
    </source>
</reference>
<dbReference type="Proteomes" id="UP001250858">
    <property type="component" value="Chromosome"/>
</dbReference>